<sequence length="275" mass="32340">MGMIKNLWRGFRGGPDFTEVNHLNASLENIQFSVELPYSNIITEEPPRPIHFPFLKEGWFEENSYRLGHDQYVVLDTQLWYYVPAPIYLPNGELGVLSLSTRIKKLLKSSEVSAFDLNILGECIIEEYENYYNATPIEGDEDSFKGWNTQLRQRVRNQSEQMSSPFSEVELEEQIRLELSSFGYAPMAPHQIKTINGRSWVFCIEQQLQKRHSKDRMYCLPLSDEYYLCMRFRYRVDINEKFKLWKDHAEAAEKRIMESIKLIIPNDDLALPHQA</sequence>
<evidence type="ECO:0000313" key="1">
    <source>
        <dbReference type="EMBL" id="MFC3151481.1"/>
    </source>
</evidence>
<keyword evidence="2" id="KW-1185">Reference proteome</keyword>
<dbReference type="RefSeq" id="WP_386720321.1">
    <property type="nucleotide sequence ID" value="NZ_JBHRSZ010000004.1"/>
</dbReference>
<organism evidence="1 2">
    <name type="scientific">Litoribrevibacter euphylliae</name>
    <dbReference type="NCBI Taxonomy" id="1834034"/>
    <lineage>
        <taxon>Bacteria</taxon>
        <taxon>Pseudomonadati</taxon>
        <taxon>Pseudomonadota</taxon>
        <taxon>Gammaproteobacteria</taxon>
        <taxon>Oceanospirillales</taxon>
        <taxon>Oceanospirillaceae</taxon>
        <taxon>Litoribrevibacter</taxon>
    </lineage>
</organism>
<reference evidence="2" key="1">
    <citation type="journal article" date="2019" name="Int. J. Syst. Evol. Microbiol.">
        <title>The Global Catalogue of Microorganisms (GCM) 10K type strain sequencing project: providing services to taxonomists for standard genome sequencing and annotation.</title>
        <authorList>
            <consortium name="The Broad Institute Genomics Platform"/>
            <consortium name="The Broad Institute Genome Sequencing Center for Infectious Disease"/>
            <person name="Wu L."/>
            <person name="Ma J."/>
        </authorList>
    </citation>
    <scope>NUCLEOTIDE SEQUENCE [LARGE SCALE GENOMIC DNA]</scope>
    <source>
        <strain evidence="2">KCTC 52438</strain>
    </source>
</reference>
<evidence type="ECO:0008006" key="3">
    <source>
        <dbReference type="Google" id="ProtNLM"/>
    </source>
</evidence>
<gene>
    <name evidence="1" type="ORF">ACFOEK_10625</name>
</gene>
<name>A0ABV7HIV3_9GAMM</name>
<dbReference type="EMBL" id="JBHRSZ010000004">
    <property type="protein sequence ID" value="MFC3151481.1"/>
    <property type="molecule type" value="Genomic_DNA"/>
</dbReference>
<comment type="caution">
    <text evidence="1">The sequence shown here is derived from an EMBL/GenBank/DDBJ whole genome shotgun (WGS) entry which is preliminary data.</text>
</comment>
<proteinExistence type="predicted"/>
<evidence type="ECO:0000313" key="2">
    <source>
        <dbReference type="Proteomes" id="UP001595476"/>
    </source>
</evidence>
<dbReference type="Proteomes" id="UP001595476">
    <property type="component" value="Unassembled WGS sequence"/>
</dbReference>
<protein>
    <recommendedName>
        <fullName evidence="3">TIGR04255 family protein</fullName>
    </recommendedName>
</protein>
<accession>A0ABV7HIV3</accession>